<sequence>MEYCQTLMEDKVQEIYEGIDIYHPHQIDIEKIASRLGHYVEFAECKSYSTLETERSGFIVLDSREDERSQWEAFAHELCHIMTHAGNQFGITESFREYQEDRARLFTLKFCLPVHMFAKYIDSLPTRTERIYTMYNLFPVSPELAERRLNSYESHHYLKKG</sequence>
<dbReference type="RefSeq" id="WP_322420626.1">
    <property type="nucleotide sequence ID" value="NZ_JAXQNN010000002.1"/>
</dbReference>
<protein>
    <submittedName>
        <fullName evidence="2">ImmA/IrrE family metallo-endopeptidase</fullName>
    </submittedName>
</protein>
<gene>
    <name evidence="2" type="ORF">UFB30_05195</name>
</gene>
<accession>A0ABU5KK18</accession>
<evidence type="ECO:0000313" key="2">
    <source>
        <dbReference type="EMBL" id="MDZ5711609.1"/>
    </source>
</evidence>
<dbReference type="InterPro" id="IPR010359">
    <property type="entry name" value="IrrE_HExxH"/>
</dbReference>
<dbReference type="Proteomes" id="UP001292084">
    <property type="component" value="Unassembled WGS sequence"/>
</dbReference>
<feature type="domain" description="IrrE N-terminal-like" evidence="1">
    <location>
        <begin position="53"/>
        <end position="150"/>
    </location>
</feature>
<name>A0ABU5KK18_9BACL</name>
<dbReference type="Pfam" id="PF06114">
    <property type="entry name" value="Peptidase_M78"/>
    <property type="match status" value="1"/>
</dbReference>
<organism evidence="2 3">
    <name type="scientific">Jeotgalibacillus haloalkalitolerans</name>
    <dbReference type="NCBI Taxonomy" id="3104292"/>
    <lineage>
        <taxon>Bacteria</taxon>
        <taxon>Bacillati</taxon>
        <taxon>Bacillota</taxon>
        <taxon>Bacilli</taxon>
        <taxon>Bacillales</taxon>
        <taxon>Caryophanaceae</taxon>
        <taxon>Jeotgalibacillus</taxon>
    </lineage>
</organism>
<evidence type="ECO:0000259" key="1">
    <source>
        <dbReference type="Pfam" id="PF06114"/>
    </source>
</evidence>
<evidence type="ECO:0000313" key="3">
    <source>
        <dbReference type="Proteomes" id="UP001292084"/>
    </source>
</evidence>
<keyword evidence="3" id="KW-1185">Reference proteome</keyword>
<dbReference type="EMBL" id="JAXQNN010000002">
    <property type="protein sequence ID" value="MDZ5711609.1"/>
    <property type="molecule type" value="Genomic_DNA"/>
</dbReference>
<proteinExistence type="predicted"/>
<comment type="caution">
    <text evidence="2">The sequence shown here is derived from an EMBL/GenBank/DDBJ whole genome shotgun (WGS) entry which is preliminary data.</text>
</comment>
<reference evidence="2 3" key="1">
    <citation type="submission" date="2023-12" db="EMBL/GenBank/DDBJ databases">
        <title>Jeotgalibacillus haloalkaliphilus sp. nov., a novel salt-tolerant bacteria, isolated from the estuary of the Fenhe River into the Yellow River.</title>
        <authorList>
            <person name="Li Y."/>
        </authorList>
    </citation>
    <scope>NUCLEOTIDE SEQUENCE [LARGE SCALE GENOMIC DNA]</scope>
    <source>
        <strain evidence="2 3">HH7-29</strain>
    </source>
</reference>
<dbReference type="Gene3D" id="1.10.10.2910">
    <property type="match status" value="1"/>
</dbReference>